<dbReference type="GO" id="GO:0003723">
    <property type="term" value="F:RNA binding"/>
    <property type="evidence" value="ECO:0007669"/>
    <property type="project" value="TreeGrafter"/>
</dbReference>
<dbReference type="InterPro" id="IPR006195">
    <property type="entry name" value="aa-tRNA-synth_II"/>
</dbReference>
<keyword evidence="6" id="KW-0547">Nucleotide-binding</keyword>
<dbReference type="Pfam" id="PF01336">
    <property type="entry name" value="tRNA_anti-codon"/>
    <property type="match status" value="1"/>
</dbReference>
<keyword evidence="5" id="KW-0436">Ligase</keyword>
<evidence type="ECO:0000256" key="2">
    <source>
        <dbReference type="ARBA" id="ARBA00005312"/>
    </source>
</evidence>
<evidence type="ECO:0000256" key="6">
    <source>
        <dbReference type="ARBA" id="ARBA00022741"/>
    </source>
</evidence>
<dbReference type="GO" id="GO:0017101">
    <property type="term" value="C:aminoacyl-tRNA synthetase multienzyme complex"/>
    <property type="evidence" value="ECO:0007669"/>
    <property type="project" value="TreeGrafter"/>
</dbReference>
<dbReference type="GO" id="GO:0005524">
    <property type="term" value="F:ATP binding"/>
    <property type="evidence" value="ECO:0007669"/>
    <property type="project" value="UniProtKB-KW"/>
</dbReference>
<evidence type="ECO:0000256" key="7">
    <source>
        <dbReference type="ARBA" id="ARBA00022840"/>
    </source>
</evidence>
<gene>
    <name evidence="13" type="ORF">ADEAN_000700100</name>
</gene>
<evidence type="ECO:0000256" key="10">
    <source>
        <dbReference type="ARBA" id="ARBA00033155"/>
    </source>
</evidence>
<dbReference type="SUPFAM" id="SSF55681">
    <property type="entry name" value="Class II aaRS and biotin synthetases"/>
    <property type="match status" value="1"/>
</dbReference>
<dbReference type="Pfam" id="PF00152">
    <property type="entry name" value="tRNA-synt_2"/>
    <property type="match status" value="1"/>
</dbReference>
<dbReference type="InterPro" id="IPR004365">
    <property type="entry name" value="NA-bd_OB_tRNA"/>
</dbReference>
<dbReference type="SUPFAM" id="SSF50249">
    <property type="entry name" value="Nucleic acid-binding proteins"/>
    <property type="match status" value="1"/>
</dbReference>
<keyword evidence="4" id="KW-0963">Cytoplasm</keyword>
<dbReference type="PRINTS" id="PR01042">
    <property type="entry name" value="TRNASYNTHASP"/>
</dbReference>
<accession>A0A7G2CLR3</accession>
<keyword evidence="9 13" id="KW-0030">Aminoacyl-tRNA synthetase</keyword>
<dbReference type="InterPro" id="IPR004523">
    <property type="entry name" value="Asp-tRNA_synthase_2"/>
</dbReference>
<keyword evidence="8" id="KW-0648">Protein biosynthesis</keyword>
<keyword evidence="7" id="KW-0067">ATP-binding</keyword>
<feature type="domain" description="Aminoacyl-transfer RNA synthetases class-II family profile" evidence="12">
    <location>
        <begin position="199"/>
        <end position="605"/>
    </location>
</feature>
<proteinExistence type="inferred from homology"/>
<dbReference type="EMBL" id="LR877158">
    <property type="protein sequence ID" value="CAD2219493.1"/>
    <property type="molecule type" value="Genomic_DNA"/>
</dbReference>
<evidence type="ECO:0000256" key="5">
    <source>
        <dbReference type="ARBA" id="ARBA00022598"/>
    </source>
</evidence>
<evidence type="ECO:0000256" key="3">
    <source>
        <dbReference type="ARBA" id="ARBA00012841"/>
    </source>
</evidence>
<dbReference type="InterPro" id="IPR002312">
    <property type="entry name" value="Asp/Asn-tRNA-synth_IIb"/>
</dbReference>
<dbReference type="Gene3D" id="3.30.930.10">
    <property type="entry name" value="Bira Bifunctional Protein, Domain 2"/>
    <property type="match status" value="1"/>
</dbReference>
<reference evidence="13 14" key="1">
    <citation type="submission" date="2020-08" db="EMBL/GenBank/DDBJ databases">
        <authorList>
            <person name="Newling K."/>
            <person name="Davey J."/>
            <person name="Forrester S."/>
        </authorList>
    </citation>
    <scope>NUCLEOTIDE SEQUENCE [LARGE SCALE GENOMIC DNA]</scope>
    <source>
        <strain evidence="14">Crithidia deanei Carvalho (ATCC PRA-265)</strain>
    </source>
</reference>
<evidence type="ECO:0000313" key="14">
    <source>
        <dbReference type="Proteomes" id="UP000515908"/>
    </source>
</evidence>
<dbReference type="AlphaFoldDB" id="A0A7G2CLR3"/>
<name>A0A7G2CLR3_9TRYP</name>
<comment type="catalytic activity">
    <reaction evidence="11">
        <text>tRNA(Asp) + L-aspartate + ATP = L-aspartyl-tRNA(Asp) + AMP + diphosphate</text>
        <dbReference type="Rhea" id="RHEA:19649"/>
        <dbReference type="Rhea" id="RHEA-COMP:9660"/>
        <dbReference type="Rhea" id="RHEA-COMP:9678"/>
        <dbReference type="ChEBI" id="CHEBI:29991"/>
        <dbReference type="ChEBI" id="CHEBI:30616"/>
        <dbReference type="ChEBI" id="CHEBI:33019"/>
        <dbReference type="ChEBI" id="CHEBI:78442"/>
        <dbReference type="ChEBI" id="CHEBI:78516"/>
        <dbReference type="ChEBI" id="CHEBI:456215"/>
        <dbReference type="EC" id="6.1.1.12"/>
    </reaction>
</comment>
<comment type="similarity">
    <text evidence="2">Belongs to the class-II aminoacyl-tRNA synthetase family. Type 2 subfamily.</text>
</comment>
<dbReference type="GO" id="GO:0006422">
    <property type="term" value="P:aspartyl-tRNA aminoacylation"/>
    <property type="evidence" value="ECO:0007669"/>
    <property type="project" value="InterPro"/>
</dbReference>
<evidence type="ECO:0000259" key="12">
    <source>
        <dbReference type="PROSITE" id="PS50862"/>
    </source>
</evidence>
<evidence type="ECO:0000313" key="13">
    <source>
        <dbReference type="EMBL" id="CAD2219493.1"/>
    </source>
</evidence>
<dbReference type="InterPro" id="IPR012340">
    <property type="entry name" value="NA-bd_OB-fold"/>
</dbReference>
<evidence type="ECO:0000256" key="9">
    <source>
        <dbReference type="ARBA" id="ARBA00023146"/>
    </source>
</evidence>
<dbReference type="EC" id="6.1.1.12" evidence="3"/>
<protein>
    <recommendedName>
        <fullName evidence="3">aspartate--tRNA ligase</fullName>
        <ecNumber evidence="3">6.1.1.12</ecNumber>
    </recommendedName>
    <alternativeName>
        <fullName evidence="10">Aspartyl-tRNA synthetase</fullName>
    </alternativeName>
</protein>
<evidence type="ECO:0000256" key="4">
    <source>
        <dbReference type="ARBA" id="ARBA00022490"/>
    </source>
</evidence>
<dbReference type="GO" id="GO:0004815">
    <property type="term" value="F:aspartate-tRNA ligase activity"/>
    <property type="evidence" value="ECO:0007669"/>
    <property type="project" value="UniProtKB-EC"/>
</dbReference>
<evidence type="ECO:0000256" key="8">
    <source>
        <dbReference type="ARBA" id="ARBA00022917"/>
    </source>
</evidence>
<dbReference type="InterPro" id="IPR004364">
    <property type="entry name" value="Aa-tRNA-synt_II"/>
</dbReference>
<dbReference type="GO" id="GO:0005829">
    <property type="term" value="C:cytosol"/>
    <property type="evidence" value="ECO:0007669"/>
    <property type="project" value="TreeGrafter"/>
</dbReference>
<dbReference type="Proteomes" id="UP000515908">
    <property type="component" value="Chromosome 14"/>
</dbReference>
<dbReference type="Gene3D" id="2.40.50.140">
    <property type="entry name" value="Nucleic acid-binding proteins"/>
    <property type="match status" value="1"/>
</dbReference>
<organism evidence="13 14">
    <name type="scientific">Angomonas deanei</name>
    <dbReference type="NCBI Taxonomy" id="59799"/>
    <lineage>
        <taxon>Eukaryota</taxon>
        <taxon>Discoba</taxon>
        <taxon>Euglenozoa</taxon>
        <taxon>Kinetoplastea</taxon>
        <taxon>Metakinetoplastina</taxon>
        <taxon>Trypanosomatida</taxon>
        <taxon>Trypanosomatidae</taxon>
        <taxon>Strigomonadinae</taxon>
        <taxon>Angomonas</taxon>
    </lineage>
</organism>
<dbReference type="PANTHER" id="PTHR43450:SF3">
    <property type="entry name" value="ASPARTATE--TRNA LIGASE"/>
    <property type="match status" value="1"/>
</dbReference>
<sequence>MFRRRLLRSSLLSSLSRLDSRTRCVSLTERFGTPMVGSGLNLSAFVRHVEQTPVEKMALDHIETEEVTLKGRVERIRGKGNKLLFLVLRQPPGSVTIQVVVSDAKELIGYIKKNVTPESIVSIKGVLKRADKPVVGTSCSLYELHVQGCSEAQIGEVLEVHSTAKSPLLFPLADANTKLDTRLNGRVMDLRTALSNHIFYLQSEISKAFREKLSALDFVEIHTPKIIPAASEGGSAVFEIGNYFRGEGASDKKVYLAQSPQLYKQMCVNGDLLRVFEIGSVFRAENSLTHRHLCEFTGLDCEFVLDYQQPRAAAPDAINPSYKQVLDVLSYVMCGIIGRLQSADNAERVKRVKEILQGAQPEKNNDDGEIVCEVPEEIIQKYKLPFDDDPNASSEDVYGARIGGGKTTSPCVSPKVLRLSFDSAIRLLRDAKSENVSADTFYDDFSLVMEREVGRLVKSRYGVDLYIIDQFYFTARPFYTMPLLFSEINQTAAAEDLTNLTNDPTKFYGKTCSFDMYLRGEEICSGAQRIHLPGLLLHSCRNRKKLSDTPGFEESIKDYLTSFEYGSWPHGGFGLGLERILSFYLNATDIRQCSLFPRDPRRASP</sequence>
<evidence type="ECO:0000256" key="11">
    <source>
        <dbReference type="ARBA" id="ARBA00047904"/>
    </source>
</evidence>
<dbReference type="InterPro" id="IPR045864">
    <property type="entry name" value="aa-tRNA-synth_II/BPL/LPL"/>
</dbReference>
<dbReference type="PANTHER" id="PTHR43450">
    <property type="entry name" value="ASPARTYL-TRNA SYNTHETASE"/>
    <property type="match status" value="1"/>
</dbReference>
<dbReference type="VEuPathDB" id="TriTrypDB:ADEAN_000700100"/>
<dbReference type="PROSITE" id="PS50862">
    <property type="entry name" value="AA_TRNA_LIGASE_II"/>
    <property type="match status" value="1"/>
</dbReference>
<evidence type="ECO:0000256" key="1">
    <source>
        <dbReference type="ARBA" id="ARBA00004496"/>
    </source>
</evidence>
<keyword evidence="14" id="KW-1185">Reference proteome</keyword>
<comment type="subcellular location">
    <subcellularLocation>
        <location evidence="1">Cytoplasm</location>
    </subcellularLocation>
</comment>